<dbReference type="KEGG" id="aoe:Clos_1043"/>
<proteinExistence type="predicted"/>
<dbReference type="eggNOG" id="COG4758">
    <property type="taxonomic scope" value="Bacteria"/>
</dbReference>
<dbReference type="OrthoDB" id="1950287at2"/>
<evidence type="ECO:0000259" key="3">
    <source>
        <dbReference type="Pfam" id="PF18917"/>
    </source>
</evidence>
<feature type="transmembrane region" description="Helical" evidence="1">
    <location>
        <begin position="31"/>
        <end position="51"/>
    </location>
</feature>
<evidence type="ECO:0000313" key="5">
    <source>
        <dbReference type="Proteomes" id="UP000000269"/>
    </source>
</evidence>
<dbReference type="HOGENOM" id="CLU_073800_0_0_9"/>
<feature type="domain" description="LiaI-LiaF-like transmembrane region" evidence="3">
    <location>
        <begin position="6"/>
        <end position="51"/>
    </location>
</feature>
<name>A8MGP6_ALKOO</name>
<dbReference type="Pfam" id="PF13349">
    <property type="entry name" value="DUF4097"/>
    <property type="match status" value="1"/>
</dbReference>
<dbReference type="AlphaFoldDB" id="A8MGP6"/>
<reference evidence="5" key="1">
    <citation type="submission" date="2007-10" db="EMBL/GenBank/DDBJ databases">
        <title>Complete genome of Alkaliphilus oremlandii OhILAs.</title>
        <authorList>
            <person name="Copeland A."/>
            <person name="Lucas S."/>
            <person name="Lapidus A."/>
            <person name="Barry K."/>
            <person name="Detter J.C."/>
            <person name="Glavina del Rio T."/>
            <person name="Hammon N."/>
            <person name="Israni S."/>
            <person name="Dalin E."/>
            <person name="Tice H."/>
            <person name="Pitluck S."/>
            <person name="Chain P."/>
            <person name="Malfatti S."/>
            <person name="Shin M."/>
            <person name="Vergez L."/>
            <person name="Schmutz J."/>
            <person name="Larimer F."/>
            <person name="Land M."/>
            <person name="Hauser L."/>
            <person name="Kyrpides N."/>
            <person name="Mikhailova N."/>
            <person name="Stolz J.F."/>
            <person name="Dawson A."/>
            <person name="Fisher E."/>
            <person name="Crable B."/>
            <person name="Perera E."/>
            <person name="Lisak J."/>
            <person name="Ranganathan M."/>
            <person name="Basu P."/>
            <person name="Richardson P."/>
        </authorList>
    </citation>
    <scope>NUCLEOTIDE SEQUENCE [LARGE SCALE GENOMIC DNA]</scope>
    <source>
        <strain evidence="5">OhILAs</strain>
    </source>
</reference>
<keyword evidence="5" id="KW-1185">Reference proteome</keyword>
<evidence type="ECO:0000259" key="2">
    <source>
        <dbReference type="Pfam" id="PF13349"/>
    </source>
</evidence>
<sequence>MNKNKLFTGIMLIVLGLLFLLVNLGYLSIHVFFSIFDLWPLILVVVGINILFRNKPILHYITWILFFVILIAYGVFINGAPIKKNKYVHNNFSITKSANTSYGELNLGTGAARLTIDSEGENLLTTNQSGRKLIFREAYKNNKETAILSFKEEEFKGILWNSNNRSEYSFNLNKDIIWDLDLDFGAVSGDLNLAEVPVKSLDLDFGAGDLHIILGTKYEKTNVKIDSGASNLDITMPNDAGIKIKLDTALTKTNVADLSLNKSGDYYISSNYEEAPIKLDFDIDMGAGKIDFKLQ</sequence>
<feature type="transmembrane region" description="Helical" evidence="1">
    <location>
        <begin position="57"/>
        <end position="76"/>
    </location>
</feature>
<protein>
    <submittedName>
        <fullName evidence="4">Uncharacterized protein</fullName>
    </submittedName>
</protein>
<feature type="domain" description="DUF4097" evidence="2">
    <location>
        <begin position="114"/>
        <end position="280"/>
    </location>
</feature>
<accession>A8MGP6</accession>
<gene>
    <name evidence="4" type="ordered locus">Clos_1043</name>
</gene>
<organism evidence="4 5">
    <name type="scientific">Alkaliphilus oremlandii (strain OhILAs)</name>
    <name type="common">Clostridium oremlandii (strain OhILAs)</name>
    <dbReference type="NCBI Taxonomy" id="350688"/>
    <lineage>
        <taxon>Bacteria</taxon>
        <taxon>Bacillati</taxon>
        <taxon>Bacillota</taxon>
        <taxon>Clostridia</taxon>
        <taxon>Peptostreptococcales</taxon>
        <taxon>Natronincolaceae</taxon>
        <taxon>Alkaliphilus</taxon>
    </lineage>
</organism>
<dbReference type="InterPro" id="IPR025164">
    <property type="entry name" value="Toastrack_DUF4097"/>
</dbReference>
<evidence type="ECO:0000313" key="4">
    <source>
        <dbReference type="EMBL" id="ABW18590.1"/>
    </source>
</evidence>
<dbReference type="RefSeq" id="WP_012158902.1">
    <property type="nucleotide sequence ID" value="NC_009922.1"/>
</dbReference>
<evidence type="ECO:0000256" key="1">
    <source>
        <dbReference type="SAM" id="Phobius"/>
    </source>
</evidence>
<keyword evidence="1" id="KW-0472">Membrane</keyword>
<dbReference type="EMBL" id="CP000853">
    <property type="protein sequence ID" value="ABW18590.1"/>
    <property type="molecule type" value="Genomic_DNA"/>
</dbReference>
<dbReference type="STRING" id="350688.Clos_1043"/>
<keyword evidence="1" id="KW-1133">Transmembrane helix</keyword>
<dbReference type="Proteomes" id="UP000000269">
    <property type="component" value="Chromosome"/>
</dbReference>
<keyword evidence="1" id="KW-0812">Transmembrane</keyword>
<dbReference type="InterPro" id="IPR043726">
    <property type="entry name" value="LiaI-LiaF-like_TM1"/>
</dbReference>
<dbReference type="Pfam" id="PF18917">
    <property type="entry name" value="LiaI-LiaF-like_TM1"/>
    <property type="match status" value="1"/>
</dbReference>
<feature type="transmembrane region" description="Helical" evidence="1">
    <location>
        <begin position="6"/>
        <end position="24"/>
    </location>
</feature>